<dbReference type="InterPro" id="IPR058163">
    <property type="entry name" value="LysR-type_TF_proteobact-type"/>
</dbReference>
<evidence type="ECO:0000256" key="4">
    <source>
        <dbReference type="ARBA" id="ARBA00023163"/>
    </source>
</evidence>
<dbReference type="GO" id="GO:0003700">
    <property type="term" value="F:DNA-binding transcription factor activity"/>
    <property type="evidence" value="ECO:0007669"/>
    <property type="project" value="InterPro"/>
</dbReference>
<keyword evidence="7" id="KW-1185">Reference proteome</keyword>
<gene>
    <name evidence="6" type="ORF">C7444_101263</name>
</gene>
<evidence type="ECO:0000256" key="1">
    <source>
        <dbReference type="ARBA" id="ARBA00009437"/>
    </source>
</evidence>
<dbReference type="PROSITE" id="PS50931">
    <property type="entry name" value="HTH_LYSR"/>
    <property type="match status" value="1"/>
</dbReference>
<dbReference type="InterPro" id="IPR036390">
    <property type="entry name" value="WH_DNA-bd_sf"/>
</dbReference>
<dbReference type="Pfam" id="PF03466">
    <property type="entry name" value="LysR_substrate"/>
    <property type="match status" value="1"/>
</dbReference>
<dbReference type="FunFam" id="1.10.10.10:FF:000001">
    <property type="entry name" value="LysR family transcriptional regulator"/>
    <property type="match status" value="1"/>
</dbReference>
<dbReference type="InterPro" id="IPR000847">
    <property type="entry name" value="LysR_HTH_N"/>
</dbReference>
<dbReference type="InterPro" id="IPR005119">
    <property type="entry name" value="LysR_subst-bd"/>
</dbReference>
<sequence length="315" mass="34622">MNQLEAMQIYVQVAELASFTQAATRLGLPRASVSGAVQWLEAHFGTRLLHRTTRRVRMTQDGQVCLERCQDLLADLDDLQTLFHTGPAALSGRLRVDMSLGIARHIVLPRLPEFLDAHPGLHLEISSTDRRVDPVREGFDCVLRVGVLADSSLIARPLGLHRQINLASPAYLARHGTPRTLDDLARHRLVHYLPTLGARPVGFEHVEIDTGEQRCLPMPGPVTVNNSEAYISACLAGLGLIQVPALGVQALVDAGQLVEVLPRHQAAPLPVSLLHAHRRHLPRRVQVFMAWVAQVMAPHLTPHKASPDADDRRAG</sequence>
<dbReference type="AlphaFoldDB" id="A0A318HH95"/>
<protein>
    <submittedName>
        <fullName evidence="6">DNA-binding transcriptional LysR family regulator</fullName>
    </submittedName>
</protein>
<dbReference type="CDD" id="cd08472">
    <property type="entry name" value="PBP2_CrgA_like_3"/>
    <property type="match status" value="1"/>
</dbReference>
<dbReference type="Gene3D" id="1.10.10.10">
    <property type="entry name" value="Winged helix-like DNA-binding domain superfamily/Winged helix DNA-binding domain"/>
    <property type="match status" value="1"/>
</dbReference>
<dbReference type="Pfam" id="PF00126">
    <property type="entry name" value="HTH_1"/>
    <property type="match status" value="1"/>
</dbReference>
<dbReference type="OrthoDB" id="9076738at2"/>
<dbReference type="PANTHER" id="PTHR30537:SF72">
    <property type="entry name" value="LYSR FAMILY TRANSCRIPTIONAL REGULATOR"/>
    <property type="match status" value="1"/>
</dbReference>
<reference evidence="6 7" key="1">
    <citation type="submission" date="2018-05" db="EMBL/GenBank/DDBJ databases">
        <title>Genomic Encyclopedia of Type Strains, Phase IV (KMG-IV): sequencing the most valuable type-strain genomes for metagenomic binning, comparative biology and taxonomic classification.</title>
        <authorList>
            <person name="Goeker M."/>
        </authorList>
    </citation>
    <scope>NUCLEOTIDE SEQUENCE [LARGE SCALE GENOMIC DNA]</scope>
    <source>
        <strain evidence="6 7">DSM 566</strain>
    </source>
</reference>
<dbReference type="Gene3D" id="3.40.190.290">
    <property type="match status" value="1"/>
</dbReference>
<evidence type="ECO:0000313" key="7">
    <source>
        <dbReference type="Proteomes" id="UP000247811"/>
    </source>
</evidence>
<dbReference type="Proteomes" id="UP000247811">
    <property type="component" value="Unassembled WGS sequence"/>
</dbReference>
<comment type="caution">
    <text evidence="6">The sequence shown here is derived from an EMBL/GenBank/DDBJ whole genome shotgun (WGS) entry which is preliminary data.</text>
</comment>
<dbReference type="GO" id="GO:0043565">
    <property type="term" value="F:sequence-specific DNA binding"/>
    <property type="evidence" value="ECO:0007669"/>
    <property type="project" value="TreeGrafter"/>
</dbReference>
<dbReference type="GO" id="GO:0006351">
    <property type="term" value="P:DNA-templated transcription"/>
    <property type="evidence" value="ECO:0007669"/>
    <property type="project" value="TreeGrafter"/>
</dbReference>
<dbReference type="EMBL" id="QJJS01000001">
    <property type="protein sequence ID" value="PXW99433.1"/>
    <property type="molecule type" value="Genomic_DNA"/>
</dbReference>
<comment type="similarity">
    <text evidence="1">Belongs to the LysR transcriptional regulatory family.</text>
</comment>
<proteinExistence type="inferred from homology"/>
<evidence type="ECO:0000256" key="3">
    <source>
        <dbReference type="ARBA" id="ARBA00023125"/>
    </source>
</evidence>
<evidence type="ECO:0000256" key="2">
    <source>
        <dbReference type="ARBA" id="ARBA00023015"/>
    </source>
</evidence>
<keyword evidence="4" id="KW-0804">Transcription</keyword>
<dbReference type="RefSeq" id="WP_110399004.1">
    <property type="nucleotide sequence ID" value="NZ_QJJS01000001.1"/>
</dbReference>
<dbReference type="PANTHER" id="PTHR30537">
    <property type="entry name" value="HTH-TYPE TRANSCRIPTIONAL REGULATOR"/>
    <property type="match status" value="1"/>
</dbReference>
<dbReference type="SUPFAM" id="SSF46785">
    <property type="entry name" value="Winged helix' DNA-binding domain"/>
    <property type="match status" value="1"/>
</dbReference>
<dbReference type="FunFam" id="3.40.190.290:FF:000001">
    <property type="entry name" value="Transcriptional regulator, LysR family"/>
    <property type="match status" value="1"/>
</dbReference>
<keyword evidence="2" id="KW-0805">Transcription regulation</keyword>
<dbReference type="SUPFAM" id="SSF53850">
    <property type="entry name" value="Periplasmic binding protein-like II"/>
    <property type="match status" value="1"/>
</dbReference>
<dbReference type="InterPro" id="IPR036388">
    <property type="entry name" value="WH-like_DNA-bd_sf"/>
</dbReference>
<keyword evidence="3 6" id="KW-0238">DNA-binding</keyword>
<organism evidence="6 7">
    <name type="scientific">Sphaerotilus hippei</name>
    <dbReference type="NCBI Taxonomy" id="744406"/>
    <lineage>
        <taxon>Bacteria</taxon>
        <taxon>Pseudomonadati</taxon>
        <taxon>Pseudomonadota</taxon>
        <taxon>Betaproteobacteria</taxon>
        <taxon>Burkholderiales</taxon>
        <taxon>Sphaerotilaceae</taxon>
        <taxon>Sphaerotilus</taxon>
    </lineage>
</organism>
<evidence type="ECO:0000313" key="6">
    <source>
        <dbReference type="EMBL" id="PXW99433.1"/>
    </source>
</evidence>
<evidence type="ECO:0000259" key="5">
    <source>
        <dbReference type="PROSITE" id="PS50931"/>
    </source>
</evidence>
<accession>A0A318HH95</accession>
<feature type="domain" description="HTH lysR-type" evidence="5">
    <location>
        <begin position="1"/>
        <end position="59"/>
    </location>
</feature>
<name>A0A318HH95_9BURK</name>